<organism evidence="10 11">
    <name type="scientific">Polyodon spathula</name>
    <name type="common">North American paddlefish</name>
    <name type="synonym">Squalus spathula</name>
    <dbReference type="NCBI Taxonomy" id="7913"/>
    <lineage>
        <taxon>Eukaryota</taxon>
        <taxon>Metazoa</taxon>
        <taxon>Chordata</taxon>
        <taxon>Craniata</taxon>
        <taxon>Vertebrata</taxon>
        <taxon>Euteleostomi</taxon>
        <taxon>Actinopterygii</taxon>
        <taxon>Chondrostei</taxon>
        <taxon>Acipenseriformes</taxon>
        <taxon>Polyodontidae</taxon>
        <taxon>Polyodon</taxon>
    </lineage>
</organism>
<dbReference type="InterPro" id="IPR002347">
    <property type="entry name" value="SDR_fam"/>
</dbReference>
<sequence>MGYTAVLVLPILLAIAAGVYYLYTEITQLMSKSAIRNKVVVITDAVSGMGKGKDKYSENKDGLIILMLELFYNVKKTDNITKFVYDIKCSRVFHAGGARVILCGKSWEKLEALYDTLNSTADPSVTFTPKLVVLDFSDIDAIPDVTKEILECYGCVDVLISNASMKVKAPVQNMSLEMDRRIMDTNYFGPITLIKGLLPSMISRRSGQLVLVNSIQGRLGVPFRTAYAASKHAAQAFFDCLRAEVEEFGISVSTVSPTFIRSYHQQPEPRNGEKSIWKFFFRKLAHGVHPEEVANEVLRTVNRKKKEVLMAKPIARAALYIRSFLPGLFFAVVAAGVKDVPLVEEETP</sequence>
<evidence type="ECO:0000256" key="2">
    <source>
        <dbReference type="ARBA" id="ARBA00022729"/>
    </source>
</evidence>
<dbReference type="InterPro" id="IPR020904">
    <property type="entry name" value="Sc_DH/Rdtase_CS"/>
</dbReference>
<dbReference type="CDD" id="cd05332">
    <property type="entry name" value="11beta-HSD1_like_SDR_c"/>
    <property type="match status" value="1"/>
</dbReference>
<evidence type="ECO:0000256" key="3">
    <source>
        <dbReference type="ARBA" id="ARBA00022857"/>
    </source>
</evidence>
<evidence type="ECO:0000256" key="5">
    <source>
        <dbReference type="ARBA" id="ARBA00023027"/>
    </source>
</evidence>
<keyword evidence="4" id="KW-0560">Oxidoreductase</keyword>
<keyword evidence="9" id="KW-1133">Transmembrane helix</keyword>
<gene>
    <name evidence="10" type="primary">Dhrs7c_0</name>
    <name evidence="10" type="ORF">GTO93_0015641</name>
</gene>
<evidence type="ECO:0000256" key="1">
    <source>
        <dbReference type="ARBA" id="ARBA00006484"/>
    </source>
</evidence>
<dbReference type="PRINTS" id="PR00080">
    <property type="entry name" value="SDRFAMILY"/>
</dbReference>
<keyword evidence="5" id="KW-0520">NAD</keyword>
<dbReference type="PANTHER" id="PTHR44668">
    <property type="match status" value="1"/>
</dbReference>
<reference evidence="10" key="1">
    <citation type="journal article" date="2021" name="Cell">
        <title>Tracing the genetic footprints of vertebrate landing in non-teleost ray-finned fishes.</title>
        <authorList>
            <person name="Bi X."/>
            <person name="Wang K."/>
            <person name="Yang L."/>
            <person name="Pan H."/>
            <person name="Jiang H."/>
            <person name="Wei Q."/>
            <person name="Fang M."/>
            <person name="Yu H."/>
            <person name="Zhu C."/>
            <person name="Cai Y."/>
            <person name="He Y."/>
            <person name="Gan X."/>
            <person name="Zeng H."/>
            <person name="Yu D."/>
            <person name="Zhu Y."/>
            <person name="Jiang H."/>
            <person name="Qiu Q."/>
            <person name="Yang H."/>
            <person name="Zhang Y.E."/>
            <person name="Wang W."/>
            <person name="Zhu M."/>
            <person name="He S."/>
            <person name="Zhang G."/>
        </authorList>
    </citation>
    <scope>NUCLEOTIDE SEQUENCE</scope>
    <source>
        <strain evidence="10">Pddl_001</strain>
    </source>
</reference>
<evidence type="ECO:0000256" key="9">
    <source>
        <dbReference type="SAM" id="Phobius"/>
    </source>
</evidence>
<evidence type="ECO:0000313" key="10">
    <source>
        <dbReference type="EMBL" id="MBN3286561.1"/>
    </source>
</evidence>
<keyword evidence="11" id="KW-1185">Reference proteome</keyword>
<dbReference type="PRINTS" id="PR00081">
    <property type="entry name" value="GDHRDH"/>
</dbReference>
<dbReference type="PROSITE" id="PS00061">
    <property type="entry name" value="ADH_SHORT"/>
    <property type="match status" value="1"/>
</dbReference>
<dbReference type="EMBL" id="JAAWVQ010158801">
    <property type="protein sequence ID" value="MBN3286561.1"/>
    <property type="molecule type" value="Genomic_DNA"/>
</dbReference>
<protein>
    <recommendedName>
        <fullName evidence="6">Dehydrogenase/reductase SDR family member 7C</fullName>
    </recommendedName>
    <alternativeName>
        <fullName evidence="7">Short-chain dehydrogenase/reductase family 32C member 2</fullName>
    </alternativeName>
</protein>
<keyword evidence="9" id="KW-0472">Membrane</keyword>
<keyword evidence="3" id="KW-0521">NADP</keyword>
<dbReference type="Pfam" id="PF00106">
    <property type="entry name" value="adh_short"/>
    <property type="match status" value="1"/>
</dbReference>
<evidence type="ECO:0000256" key="7">
    <source>
        <dbReference type="ARBA" id="ARBA00043011"/>
    </source>
</evidence>
<evidence type="ECO:0000256" key="4">
    <source>
        <dbReference type="ARBA" id="ARBA00023002"/>
    </source>
</evidence>
<dbReference type="SUPFAM" id="SSF51735">
    <property type="entry name" value="NAD(P)-binding Rossmann-fold domains"/>
    <property type="match status" value="1"/>
</dbReference>
<comment type="caution">
    <text evidence="10">The sequence shown here is derived from an EMBL/GenBank/DDBJ whole genome shotgun (WGS) entry which is preliminary data.</text>
</comment>
<dbReference type="PANTHER" id="PTHR44668:SF2">
    <property type="entry name" value="DEHYDROGENASE_REDUCTASE SDR FAMILY MEMBER 7C"/>
    <property type="match status" value="1"/>
</dbReference>
<keyword evidence="9" id="KW-0812">Transmembrane</keyword>
<evidence type="ECO:0000313" key="11">
    <source>
        <dbReference type="Proteomes" id="UP001166093"/>
    </source>
</evidence>
<keyword evidence="2" id="KW-0732">Signal</keyword>
<feature type="non-terminal residue" evidence="10">
    <location>
        <position position="1"/>
    </location>
</feature>
<evidence type="ECO:0000256" key="8">
    <source>
        <dbReference type="RuleBase" id="RU000363"/>
    </source>
</evidence>
<proteinExistence type="inferred from homology"/>
<dbReference type="Gene3D" id="3.40.50.720">
    <property type="entry name" value="NAD(P)-binding Rossmann-like Domain"/>
    <property type="match status" value="1"/>
</dbReference>
<feature type="transmembrane region" description="Helical" evidence="9">
    <location>
        <begin position="319"/>
        <end position="337"/>
    </location>
</feature>
<dbReference type="Proteomes" id="UP001166093">
    <property type="component" value="Unassembled WGS sequence"/>
</dbReference>
<evidence type="ECO:0000256" key="6">
    <source>
        <dbReference type="ARBA" id="ARBA00040420"/>
    </source>
</evidence>
<feature type="non-terminal residue" evidence="10">
    <location>
        <position position="348"/>
    </location>
</feature>
<name>A0ABS2YIM7_POLSP</name>
<feature type="transmembrane region" description="Helical" evidence="9">
    <location>
        <begin position="6"/>
        <end position="23"/>
    </location>
</feature>
<comment type="similarity">
    <text evidence="1 8">Belongs to the short-chain dehydrogenases/reductases (SDR) family.</text>
</comment>
<dbReference type="InterPro" id="IPR052148">
    <property type="entry name" value="SDR_family_member_7C"/>
</dbReference>
<accession>A0ABS2YIM7</accession>
<dbReference type="InterPro" id="IPR036291">
    <property type="entry name" value="NAD(P)-bd_dom_sf"/>
</dbReference>